<evidence type="ECO:0000256" key="6">
    <source>
        <dbReference type="ARBA" id="ARBA00022840"/>
    </source>
</evidence>
<keyword evidence="5" id="KW-0256">Endoplasmic reticulum</keyword>
<dbReference type="GO" id="GO:0005788">
    <property type="term" value="C:endoplasmic reticulum lumen"/>
    <property type="evidence" value="ECO:0007669"/>
    <property type="project" value="UniProtKB-SubCell"/>
</dbReference>
<dbReference type="GO" id="GO:0140662">
    <property type="term" value="F:ATP-dependent protein folding chaperone"/>
    <property type="evidence" value="ECO:0007669"/>
    <property type="project" value="InterPro"/>
</dbReference>
<dbReference type="AlphaFoldDB" id="A0AAE1FWV1"/>
<dbReference type="PROSITE" id="PS00329">
    <property type="entry name" value="HSP70_2"/>
    <property type="match status" value="1"/>
</dbReference>
<dbReference type="InterPro" id="IPR042050">
    <property type="entry name" value="BIP_NBD"/>
</dbReference>
<dbReference type="PRINTS" id="PR00301">
    <property type="entry name" value="HEATSHOCK70"/>
</dbReference>
<dbReference type="Gene3D" id="3.30.420.40">
    <property type="match status" value="3"/>
</dbReference>
<comment type="subcellular location">
    <subcellularLocation>
        <location evidence="1">Endoplasmic reticulum lumen</location>
    </subcellularLocation>
</comment>
<keyword evidence="4" id="KW-0547">Nucleotide-binding</keyword>
<evidence type="ECO:0000256" key="2">
    <source>
        <dbReference type="ARBA" id="ARBA00007381"/>
    </source>
</evidence>
<dbReference type="Pfam" id="PF13843">
    <property type="entry name" value="DDE_Tnp_1_7"/>
    <property type="match status" value="1"/>
</dbReference>
<feature type="region of interest" description="Disordered" evidence="7">
    <location>
        <begin position="361"/>
        <end position="423"/>
    </location>
</feature>
<dbReference type="PROSITE" id="PS01036">
    <property type="entry name" value="HSP70_3"/>
    <property type="match status" value="1"/>
</dbReference>
<evidence type="ECO:0000259" key="9">
    <source>
        <dbReference type="Pfam" id="PF13843"/>
    </source>
</evidence>
<feature type="compositionally biased region" description="Acidic residues" evidence="7">
    <location>
        <begin position="361"/>
        <end position="379"/>
    </location>
</feature>
<feature type="chain" id="PRO_5042154630" description="PiggyBac transposable element-derived protein domain-containing protein" evidence="8">
    <location>
        <begin position="20"/>
        <end position="907"/>
    </location>
</feature>
<dbReference type="CDD" id="cd10241">
    <property type="entry name" value="ASKHA_NBD_HSP70_BiP"/>
    <property type="match status" value="1"/>
</dbReference>
<dbReference type="PROSITE" id="PS00297">
    <property type="entry name" value="HSP70_1"/>
    <property type="match status" value="1"/>
</dbReference>
<evidence type="ECO:0000313" key="11">
    <source>
        <dbReference type="Proteomes" id="UP001286313"/>
    </source>
</evidence>
<dbReference type="GO" id="GO:0005524">
    <property type="term" value="F:ATP binding"/>
    <property type="evidence" value="ECO:0007669"/>
    <property type="project" value="UniProtKB-KW"/>
</dbReference>
<evidence type="ECO:0000256" key="1">
    <source>
        <dbReference type="ARBA" id="ARBA00004319"/>
    </source>
</evidence>
<protein>
    <recommendedName>
        <fullName evidence="9">PiggyBac transposable element-derived protein domain-containing protein</fullName>
    </recommendedName>
</protein>
<dbReference type="InterPro" id="IPR029526">
    <property type="entry name" value="PGBD"/>
</dbReference>
<dbReference type="EMBL" id="JAWQEG010001171">
    <property type="protein sequence ID" value="KAK3881835.1"/>
    <property type="molecule type" value="Genomic_DNA"/>
</dbReference>
<evidence type="ECO:0000256" key="7">
    <source>
        <dbReference type="SAM" id="MobiDB-lite"/>
    </source>
</evidence>
<keyword evidence="3 8" id="KW-0732">Signal</keyword>
<dbReference type="SUPFAM" id="SSF53067">
    <property type="entry name" value="Actin-like ATPase domain"/>
    <property type="match status" value="2"/>
</dbReference>
<dbReference type="InterPro" id="IPR018181">
    <property type="entry name" value="Heat_shock_70_CS"/>
</dbReference>
<comment type="caution">
    <text evidence="10">The sequence shown here is derived from an EMBL/GenBank/DDBJ whole genome shotgun (WGS) entry which is preliminary data.</text>
</comment>
<dbReference type="Proteomes" id="UP001286313">
    <property type="component" value="Unassembled WGS sequence"/>
</dbReference>
<reference evidence="10" key="1">
    <citation type="submission" date="2023-10" db="EMBL/GenBank/DDBJ databases">
        <title>Genome assemblies of two species of porcelain crab, Petrolisthes cinctipes and Petrolisthes manimaculis (Anomura: Porcellanidae).</title>
        <authorList>
            <person name="Angst P."/>
        </authorList>
    </citation>
    <scope>NUCLEOTIDE SEQUENCE</scope>
    <source>
        <strain evidence="10">PB745_01</strain>
        <tissue evidence="10">Gill</tissue>
    </source>
</reference>
<evidence type="ECO:0000256" key="4">
    <source>
        <dbReference type="ARBA" id="ARBA00022741"/>
    </source>
</evidence>
<sequence>MRCWTALILVAAVAVLVAAKENKKEDVGTVIGIDLGTTYSCVGVFKNGRVEIIANDQGNRITPSEWSDKSVQHDIQFFPFKVIKKNGKPYIQVTTAQGEKVFAAEEISAMVLGKMKEVAEAYLGKTVTHAVVTVPAYFKDAGVIAGLTVMRIINEPTAAAIAYGIEKKDEKNILVFDLGGGTFDVSLLTIDSGVFEVLATNGDTHLGGEDFDQRVMDHFIKLYKIKKGKDIRKDNRAVQKLRREVEKAKRSLSANHQVKIEIDSFFEGEDFSETLTRAKFEELNMDLFKSTMKPVQKVLEDSDLQKKEIDEIVLVGGSTRIPKIQRLVKEFFNGKEPSRGINPDEAVTYGAAVHAGVLSDDLSDLDLESDEDTEDTENESSERGESSDNSEQADDPCIARQRKRTRGGEAVTGGPGGATRVRDAAAGRNSSVKWDWSSTPFIPKQLSFDSSSSGISDACSVTDSSNELDFLHEFFSDELLDMIVIETNRYAQQYLRGNAMTPRSRLANWTDTTRDEMYLFFCIMLLMSHNKKNRINDYWSKDEVYEQKIFGKLMSRDRFLQLLRVLHFTDNTIRVENDKLQKIRPVLEKLLNSFKTKFKPFQELCVDESLMKWRGRLSFRQFLPLKRHRFGVKMFVLCDCDSGYISDFIVYTGKDTEIVEDLQLGVSGSVVKTLLTPHLQKAHIVYVDNWYTSPNLLHYLLNENTGACGTVRANRKNMPKLPVVKRGDQIVQHSNNIMCIKWCDKRVVHMLSSVHKGDMCDSNSRDRQRQVVRKPLAVLEYNKKMRLVDKSDMLLSSVECLRKSIKWYVKFFFHMLDMSVLNSYYLFQVKTGSTQPLLDFSKTVVHQMIEKYYHGRHHTNGQIGVHILRLVERHFVEPLPDKTRRRCHVCSHTTRGPRKTQRTTYKC</sequence>
<dbReference type="PANTHER" id="PTHR19375">
    <property type="entry name" value="HEAT SHOCK PROTEIN 70KDA"/>
    <property type="match status" value="1"/>
</dbReference>
<dbReference type="FunFam" id="3.30.420.40:FF:000020">
    <property type="entry name" value="Chaperone protein HscA homolog"/>
    <property type="match status" value="1"/>
</dbReference>
<accession>A0AAE1FWV1</accession>
<dbReference type="Gene3D" id="3.90.640.10">
    <property type="entry name" value="Actin, Chain A, domain 4"/>
    <property type="match status" value="1"/>
</dbReference>
<evidence type="ECO:0000256" key="8">
    <source>
        <dbReference type="SAM" id="SignalP"/>
    </source>
</evidence>
<organism evidence="10 11">
    <name type="scientific">Petrolisthes cinctipes</name>
    <name type="common">Flat porcelain crab</name>
    <dbReference type="NCBI Taxonomy" id="88211"/>
    <lineage>
        <taxon>Eukaryota</taxon>
        <taxon>Metazoa</taxon>
        <taxon>Ecdysozoa</taxon>
        <taxon>Arthropoda</taxon>
        <taxon>Crustacea</taxon>
        <taxon>Multicrustacea</taxon>
        <taxon>Malacostraca</taxon>
        <taxon>Eumalacostraca</taxon>
        <taxon>Eucarida</taxon>
        <taxon>Decapoda</taxon>
        <taxon>Pleocyemata</taxon>
        <taxon>Anomura</taxon>
        <taxon>Galatheoidea</taxon>
        <taxon>Porcellanidae</taxon>
        <taxon>Petrolisthes</taxon>
    </lineage>
</organism>
<evidence type="ECO:0000313" key="10">
    <source>
        <dbReference type="EMBL" id="KAK3881835.1"/>
    </source>
</evidence>
<dbReference type="FunFam" id="3.90.640.10:FF:000153">
    <property type="entry name" value="Endoplasmic reticulum chaperone BiP"/>
    <property type="match status" value="1"/>
</dbReference>
<evidence type="ECO:0000256" key="5">
    <source>
        <dbReference type="ARBA" id="ARBA00022824"/>
    </source>
</evidence>
<feature type="domain" description="PiggyBac transposable element-derived protein" evidence="9">
    <location>
        <begin position="469"/>
        <end position="824"/>
    </location>
</feature>
<dbReference type="Pfam" id="PF00012">
    <property type="entry name" value="HSP70"/>
    <property type="match status" value="2"/>
</dbReference>
<gene>
    <name evidence="10" type="ORF">Pcinc_013753</name>
</gene>
<proteinExistence type="inferred from homology"/>
<dbReference type="InterPro" id="IPR013126">
    <property type="entry name" value="Hsp_70_fam"/>
</dbReference>
<feature type="signal peptide" evidence="8">
    <location>
        <begin position="1"/>
        <end position="19"/>
    </location>
</feature>
<dbReference type="FunFam" id="3.30.420.40:FF:000545">
    <property type="entry name" value="Endoplasmic reticulum chaperone BiP"/>
    <property type="match status" value="1"/>
</dbReference>
<keyword evidence="11" id="KW-1185">Reference proteome</keyword>
<name>A0AAE1FWV1_PETCI</name>
<dbReference type="InterPro" id="IPR043129">
    <property type="entry name" value="ATPase_NBD"/>
</dbReference>
<keyword evidence="6" id="KW-0067">ATP-binding</keyword>
<comment type="similarity">
    <text evidence="2">Belongs to the heat shock protein 70 family.</text>
</comment>
<evidence type="ECO:0000256" key="3">
    <source>
        <dbReference type="ARBA" id="ARBA00022729"/>
    </source>
</evidence>